<dbReference type="EMBL" id="BAABAB010000006">
    <property type="protein sequence ID" value="GAA3609622.1"/>
    <property type="molecule type" value="Genomic_DNA"/>
</dbReference>
<gene>
    <name evidence="1" type="ORF">GCM10022236_09110</name>
</gene>
<accession>A0ABP6ZIB6</accession>
<name>A0ABP6ZIB6_9ACTN</name>
<evidence type="ECO:0000313" key="2">
    <source>
        <dbReference type="Proteomes" id="UP001501490"/>
    </source>
</evidence>
<evidence type="ECO:0000313" key="1">
    <source>
        <dbReference type="EMBL" id="GAA3609622.1"/>
    </source>
</evidence>
<protein>
    <recommendedName>
        <fullName evidence="3">Response regulator receiver domain-containing protein</fullName>
    </recommendedName>
</protein>
<dbReference type="Proteomes" id="UP001501490">
    <property type="component" value="Unassembled WGS sequence"/>
</dbReference>
<evidence type="ECO:0008006" key="3">
    <source>
        <dbReference type="Google" id="ProtNLM"/>
    </source>
</evidence>
<keyword evidence="2" id="KW-1185">Reference proteome</keyword>
<dbReference type="Gene3D" id="3.40.50.2300">
    <property type="match status" value="1"/>
</dbReference>
<comment type="caution">
    <text evidence="1">The sequence shown here is derived from an EMBL/GenBank/DDBJ whole genome shotgun (WGS) entry which is preliminary data.</text>
</comment>
<reference evidence="2" key="1">
    <citation type="journal article" date="2019" name="Int. J. Syst. Evol. Microbiol.">
        <title>The Global Catalogue of Microorganisms (GCM) 10K type strain sequencing project: providing services to taxonomists for standard genome sequencing and annotation.</title>
        <authorList>
            <consortium name="The Broad Institute Genomics Platform"/>
            <consortium name="The Broad Institute Genome Sequencing Center for Infectious Disease"/>
            <person name="Wu L."/>
            <person name="Ma J."/>
        </authorList>
    </citation>
    <scope>NUCLEOTIDE SEQUENCE [LARGE SCALE GENOMIC DNA]</scope>
    <source>
        <strain evidence="2">JCM 16929</strain>
    </source>
</reference>
<proteinExistence type="predicted"/>
<dbReference type="SUPFAM" id="SSF52172">
    <property type="entry name" value="CheY-like"/>
    <property type="match status" value="1"/>
</dbReference>
<dbReference type="InterPro" id="IPR011006">
    <property type="entry name" value="CheY-like_superfamily"/>
</dbReference>
<sequence>MGVGMTTDEQPSVLLVDDTPGEAANFAAAFDRLTHVRTMEQLDAAVAGNRPFDIAFVDFNLGSADYTGLTALARLRRRRPGCRVVSYSQLAESGRTLYACAARHWFAADALLDKVHNHAETLRRYADQLAGGANPTPIGWQRRLEHAGLIDDIVAEPYWVQIWRALHESAGEMQAAARLLGRDAAQLRGFKDRAMAAVVEFNRVIHDIEPPLVQRNKKGVLSTFAARHWQFLGAPDLTTAMAADVRVRSPR</sequence>
<organism evidence="1 2">
    <name type="scientific">Microlunatus ginsengisoli</name>
    <dbReference type="NCBI Taxonomy" id="363863"/>
    <lineage>
        <taxon>Bacteria</taxon>
        <taxon>Bacillati</taxon>
        <taxon>Actinomycetota</taxon>
        <taxon>Actinomycetes</taxon>
        <taxon>Propionibacteriales</taxon>
        <taxon>Propionibacteriaceae</taxon>
        <taxon>Microlunatus</taxon>
    </lineage>
</organism>